<dbReference type="SUPFAM" id="SSF53649">
    <property type="entry name" value="Alkaline phosphatase-like"/>
    <property type="match status" value="1"/>
</dbReference>
<dbReference type="PANTHER" id="PTHR43108">
    <property type="entry name" value="N-ACETYLGLUCOSAMINE-6-SULFATASE FAMILY MEMBER"/>
    <property type="match status" value="1"/>
</dbReference>
<dbReference type="Proteomes" id="UP000031036">
    <property type="component" value="Unassembled WGS sequence"/>
</dbReference>
<keyword evidence="3 6" id="KW-0732">Signal</keyword>
<accession>A0A0B2VM38</accession>
<feature type="signal peptide" evidence="6">
    <location>
        <begin position="1"/>
        <end position="23"/>
    </location>
</feature>
<comment type="caution">
    <text evidence="8">The sequence shown here is derived from an EMBL/GenBank/DDBJ whole genome shotgun (WGS) entry which is preliminary data.</text>
</comment>
<protein>
    <submittedName>
        <fullName evidence="8">Putative extracellular sulfatase Sulf-1-like protein</fullName>
    </submittedName>
</protein>
<proteinExistence type="inferred from homology"/>
<evidence type="ECO:0000313" key="8">
    <source>
        <dbReference type="EMBL" id="KHN84556.1"/>
    </source>
</evidence>
<reference evidence="8 9" key="1">
    <citation type="submission" date="2014-11" db="EMBL/GenBank/DDBJ databases">
        <title>Genetic blueprint of the zoonotic pathogen Toxocara canis.</title>
        <authorList>
            <person name="Zhu X.-Q."/>
            <person name="Korhonen P.K."/>
            <person name="Cai H."/>
            <person name="Young N.D."/>
            <person name="Nejsum P."/>
            <person name="von Samson-Himmelstjerna G."/>
            <person name="Boag P.R."/>
            <person name="Tan P."/>
            <person name="Li Q."/>
            <person name="Min J."/>
            <person name="Yang Y."/>
            <person name="Wang X."/>
            <person name="Fang X."/>
            <person name="Hall R.S."/>
            <person name="Hofmann A."/>
            <person name="Sternberg P.W."/>
            <person name="Jex A.R."/>
            <person name="Gasser R.B."/>
        </authorList>
    </citation>
    <scope>NUCLEOTIDE SEQUENCE [LARGE SCALE GENOMIC DNA]</scope>
    <source>
        <strain evidence="8">PN_DK_2014</strain>
    </source>
</reference>
<organism evidence="8 9">
    <name type="scientific">Toxocara canis</name>
    <name type="common">Canine roundworm</name>
    <dbReference type="NCBI Taxonomy" id="6265"/>
    <lineage>
        <taxon>Eukaryota</taxon>
        <taxon>Metazoa</taxon>
        <taxon>Ecdysozoa</taxon>
        <taxon>Nematoda</taxon>
        <taxon>Chromadorea</taxon>
        <taxon>Rhabditida</taxon>
        <taxon>Spirurina</taxon>
        <taxon>Ascaridomorpha</taxon>
        <taxon>Ascaridoidea</taxon>
        <taxon>Toxocaridae</taxon>
        <taxon>Toxocara</taxon>
    </lineage>
</organism>
<dbReference type="Gene3D" id="3.40.720.10">
    <property type="entry name" value="Alkaline Phosphatase, subunit A"/>
    <property type="match status" value="1"/>
</dbReference>
<evidence type="ECO:0000256" key="6">
    <source>
        <dbReference type="SAM" id="SignalP"/>
    </source>
</evidence>
<evidence type="ECO:0000256" key="4">
    <source>
        <dbReference type="ARBA" id="ARBA00022801"/>
    </source>
</evidence>
<feature type="domain" description="Sulfatase N-terminal" evidence="7">
    <location>
        <begin position="34"/>
        <end position="102"/>
    </location>
</feature>
<name>A0A0B2VM38_TOXCA</name>
<dbReference type="InterPro" id="IPR000917">
    <property type="entry name" value="Sulfatase_N"/>
</dbReference>
<feature type="chain" id="PRO_5002080208" evidence="6">
    <location>
        <begin position="24"/>
        <end position="109"/>
    </location>
</feature>
<dbReference type="STRING" id="6265.A0A0B2VM38"/>
<dbReference type="GO" id="GO:0008449">
    <property type="term" value="F:N-acetylglucosamine-6-sulfatase activity"/>
    <property type="evidence" value="ECO:0007669"/>
    <property type="project" value="TreeGrafter"/>
</dbReference>
<evidence type="ECO:0000313" key="9">
    <source>
        <dbReference type="Proteomes" id="UP000031036"/>
    </source>
</evidence>
<comment type="similarity">
    <text evidence="2">Belongs to the sulfatase family.</text>
</comment>
<evidence type="ECO:0000256" key="1">
    <source>
        <dbReference type="ARBA" id="ARBA00001913"/>
    </source>
</evidence>
<dbReference type="EMBL" id="JPKZ01000914">
    <property type="protein sequence ID" value="KHN84556.1"/>
    <property type="molecule type" value="Genomic_DNA"/>
</dbReference>
<evidence type="ECO:0000256" key="2">
    <source>
        <dbReference type="ARBA" id="ARBA00008779"/>
    </source>
</evidence>
<evidence type="ECO:0000256" key="5">
    <source>
        <dbReference type="ARBA" id="ARBA00023180"/>
    </source>
</evidence>
<dbReference type="Pfam" id="PF00884">
    <property type="entry name" value="Sulfatase"/>
    <property type="match status" value="1"/>
</dbReference>
<gene>
    <name evidence="8" type="primary">sul-1</name>
    <name evidence="8" type="ORF">Tcan_16817</name>
</gene>
<dbReference type="GO" id="GO:0005539">
    <property type="term" value="F:glycosaminoglycan binding"/>
    <property type="evidence" value="ECO:0007669"/>
    <property type="project" value="TreeGrafter"/>
</dbReference>
<dbReference type="OrthoDB" id="96314at2759"/>
<keyword evidence="5" id="KW-0325">Glycoprotein</keyword>
<dbReference type="InterPro" id="IPR024607">
    <property type="entry name" value="Sulfatase_CS"/>
</dbReference>
<dbReference type="PANTHER" id="PTHR43108:SF16">
    <property type="entry name" value="EXTRACELLULAR SULFATASE SULF-1 HOMOLOG"/>
    <property type="match status" value="1"/>
</dbReference>
<dbReference type="InterPro" id="IPR017850">
    <property type="entry name" value="Alkaline_phosphatase_core_sf"/>
</dbReference>
<keyword evidence="9" id="KW-1185">Reference proteome</keyword>
<comment type="cofactor">
    <cofactor evidence="1">
        <name>Ca(2+)</name>
        <dbReference type="ChEBI" id="CHEBI:29108"/>
    </cofactor>
</comment>
<dbReference type="PROSITE" id="PS00523">
    <property type="entry name" value="SULFATASE_1"/>
    <property type="match status" value="1"/>
</dbReference>
<evidence type="ECO:0000259" key="7">
    <source>
        <dbReference type="Pfam" id="PF00884"/>
    </source>
</evidence>
<keyword evidence="4" id="KW-0378">Hydrolase</keyword>
<dbReference type="AlphaFoldDB" id="A0A0B2VM38"/>
<sequence>MSTAKFSYSLILLLVTFLCAIQQFSITAWHASRPNIILLMTDDQDVELGSMQFMPRTLHLLRDRGTSFESGFVSTPICCPSRTSILTGLYVHNHHVLTNNQNCSGRQWR</sequence>
<evidence type="ECO:0000256" key="3">
    <source>
        <dbReference type="ARBA" id="ARBA00022729"/>
    </source>
</evidence>